<evidence type="ECO:0000259" key="2">
    <source>
        <dbReference type="Pfam" id="PF05347"/>
    </source>
</evidence>
<dbReference type="AlphaFoldDB" id="A0A6G0YJE6"/>
<name>A0A6G0YJE6_APHCR</name>
<proteinExistence type="inferred from homology"/>
<dbReference type="Pfam" id="PF05347">
    <property type="entry name" value="Complex1_LYR"/>
    <property type="match status" value="1"/>
</dbReference>
<reference evidence="3 4" key="1">
    <citation type="submission" date="2019-08" db="EMBL/GenBank/DDBJ databases">
        <title>Whole genome of Aphis craccivora.</title>
        <authorList>
            <person name="Voronova N.V."/>
            <person name="Shulinski R.S."/>
            <person name="Bandarenka Y.V."/>
            <person name="Zhorov D.G."/>
            <person name="Warner D."/>
        </authorList>
    </citation>
    <scope>NUCLEOTIDE SEQUENCE [LARGE SCALE GENOMIC DNA]</scope>
    <source>
        <strain evidence="3">180601</strain>
        <tissue evidence="3">Whole Body</tissue>
    </source>
</reference>
<dbReference type="InterPro" id="IPR008011">
    <property type="entry name" value="Complex1_LYR_dom"/>
</dbReference>
<sequence>MLKNSYQIVNLIVINHVGQPENVITKYVIWDDWDVKPVKVHFNRRPSDIKSSDVLCAAVSFLGSVRFHHYFVLERSLAAMAAPATRAEVLKIYKTMLRESAKFSFYNYRMYAVRRVKDAFREQKAIKDSSEIHQHLLEAHKFLDIIKRQVIVGDLYKFEKLVIEVENDKKTE</sequence>
<dbReference type="PANTHER" id="PTHR13166:SF7">
    <property type="entry name" value="LYR MOTIF-CONTAINING PROTEIN 4"/>
    <property type="match status" value="1"/>
</dbReference>
<feature type="domain" description="Complex 1 LYR protein" evidence="2">
    <location>
        <begin position="88"/>
        <end position="144"/>
    </location>
</feature>
<evidence type="ECO:0000256" key="1">
    <source>
        <dbReference type="ARBA" id="ARBA00009508"/>
    </source>
</evidence>
<dbReference type="GO" id="GO:0016226">
    <property type="term" value="P:iron-sulfur cluster assembly"/>
    <property type="evidence" value="ECO:0007669"/>
    <property type="project" value="InterPro"/>
</dbReference>
<comment type="similarity">
    <text evidence="1">Belongs to the complex I LYR family.</text>
</comment>
<dbReference type="EMBL" id="VUJU01003732">
    <property type="protein sequence ID" value="KAF0756890.1"/>
    <property type="molecule type" value="Genomic_DNA"/>
</dbReference>
<keyword evidence="4" id="KW-1185">Reference proteome</keyword>
<dbReference type="GO" id="GO:0005739">
    <property type="term" value="C:mitochondrion"/>
    <property type="evidence" value="ECO:0007669"/>
    <property type="project" value="TreeGrafter"/>
</dbReference>
<evidence type="ECO:0000313" key="3">
    <source>
        <dbReference type="EMBL" id="KAF0756890.1"/>
    </source>
</evidence>
<dbReference type="GO" id="GO:1990221">
    <property type="term" value="C:L-cysteine desulfurase complex"/>
    <property type="evidence" value="ECO:0007669"/>
    <property type="project" value="TreeGrafter"/>
</dbReference>
<dbReference type="PANTHER" id="PTHR13166">
    <property type="entry name" value="PROTEIN C6ORF149"/>
    <property type="match status" value="1"/>
</dbReference>
<accession>A0A6G0YJE6</accession>
<dbReference type="InterPro" id="IPR045297">
    <property type="entry name" value="Complex1_LYR_LYRM4"/>
</dbReference>
<dbReference type="Proteomes" id="UP000478052">
    <property type="component" value="Unassembled WGS sequence"/>
</dbReference>
<dbReference type="InterPro" id="IPR051522">
    <property type="entry name" value="ISC_assembly_LYR"/>
</dbReference>
<gene>
    <name evidence="3" type="ORF">FWK35_00012679</name>
</gene>
<organism evidence="3 4">
    <name type="scientific">Aphis craccivora</name>
    <name type="common">Cowpea aphid</name>
    <dbReference type="NCBI Taxonomy" id="307492"/>
    <lineage>
        <taxon>Eukaryota</taxon>
        <taxon>Metazoa</taxon>
        <taxon>Ecdysozoa</taxon>
        <taxon>Arthropoda</taxon>
        <taxon>Hexapoda</taxon>
        <taxon>Insecta</taxon>
        <taxon>Pterygota</taxon>
        <taxon>Neoptera</taxon>
        <taxon>Paraneoptera</taxon>
        <taxon>Hemiptera</taxon>
        <taxon>Sternorrhyncha</taxon>
        <taxon>Aphidomorpha</taxon>
        <taxon>Aphidoidea</taxon>
        <taxon>Aphididae</taxon>
        <taxon>Aphidini</taxon>
        <taxon>Aphis</taxon>
        <taxon>Aphis</taxon>
    </lineage>
</organism>
<evidence type="ECO:0000313" key="4">
    <source>
        <dbReference type="Proteomes" id="UP000478052"/>
    </source>
</evidence>
<dbReference type="CDD" id="cd20264">
    <property type="entry name" value="Complex1_LYR_LYRM4"/>
    <property type="match status" value="1"/>
</dbReference>
<dbReference type="OrthoDB" id="275715at2759"/>
<protein>
    <submittedName>
        <fullName evidence="3">LYR motif-containing protein 4</fullName>
    </submittedName>
</protein>
<comment type="caution">
    <text evidence="3">The sequence shown here is derived from an EMBL/GenBank/DDBJ whole genome shotgun (WGS) entry which is preliminary data.</text>
</comment>